<dbReference type="OrthoDB" id="9795496at2"/>
<dbReference type="GO" id="GO:0033013">
    <property type="term" value="P:tetrapyrrole metabolic process"/>
    <property type="evidence" value="ECO:0007669"/>
    <property type="project" value="UniProtKB-ARBA"/>
</dbReference>
<dbReference type="PANTHER" id="PTHR10057">
    <property type="entry name" value="PERIPHERAL-TYPE BENZODIAZEPINE RECEPTOR"/>
    <property type="match status" value="1"/>
</dbReference>
<keyword evidence="4 6" id="KW-1133">Transmembrane helix</keyword>
<keyword evidence="3 6" id="KW-0812">Transmembrane</keyword>
<proteinExistence type="inferred from homology"/>
<feature type="transmembrane region" description="Helical" evidence="6">
    <location>
        <begin position="128"/>
        <end position="149"/>
    </location>
</feature>
<dbReference type="FunFam" id="1.20.1260.100:FF:000001">
    <property type="entry name" value="translocator protein 2"/>
    <property type="match status" value="1"/>
</dbReference>
<feature type="transmembrane region" description="Helical" evidence="6">
    <location>
        <begin position="96"/>
        <end position="116"/>
    </location>
</feature>
<dbReference type="GO" id="GO:0016020">
    <property type="term" value="C:membrane"/>
    <property type="evidence" value="ECO:0007669"/>
    <property type="project" value="UniProtKB-SubCell"/>
</dbReference>
<dbReference type="Pfam" id="PF03073">
    <property type="entry name" value="TspO_MBR"/>
    <property type="match status" value="1"/>
</dbReference>
<keyword evidence="8" id="KW-1185">Reference proteome</keyword>
<evidence type="ECO:0000256" key="4">
    <source>
        <dbReference type="ARBA" id="ARBA00022989"/>
    </source>
</evidence>
<feature type="transmembrane region" description="Helical" evidence="6">
    <location>
        <begin position="21"/>
        <end position="44"/>
    </location>
</feature>
<accession>A0A4Y9FUL7</accession>
<comment type="caution">
    <text evidence="7">The sequence shown here is derived from an EMBL/GenBank/DDBJ whole genome shotgun (WGS) entry which is preliminary data.</text>
</comment>
<dbReference type="RefSeq" id="WP_135114567.1">
    <property type="nucleotide sequence ID" value="NZ_JADGLL010000020.1"/>
</dbReference>
<dbReference type="CDD" id="cd15904">
    <property type="entry name" value="TSPO_MBR"/>
    <property type="match status" value="1"/>
</dbReference>
<dbReference type="PIRSF" id="PIRSF005859">
    <property type="entry name" value="PBR"/>
    <property type="match status" value="1"/>
</dbReference>
<dbReference type="EMBL" id="SPQB01000020">
    <property type="protein sequence ID" value="TFU32691.1"/>
    <property type="molecule type" value="Genomic_DNA"/>
</dbReference>
<comment type="subcellular location">
    <subcellularLocation>
        <location evidence="1">Membrane</location>
        <topology evidence="1">Multi-pass membrane protein</topology>
    </subcellularLocation>
</comment>
<comment type="similarity">
    <text evidence="2">Belongs to the TspO/BZRP family.</text>
</comment>
<evidence type="ECO:0000256" key="2">
    <source>
        <dbReference type="ARBA" id="ARBA00007524"/>
    </source>
</evidence>
<evidence type="ECO:0000256" key="6">
    <source>
        <dbReference type="SAM" id="Phobius"/>
    </source>
</evidence>
<keyword evidence="5 6" id="KW-0472">Membrane</keyword>
<gene>
    <name evidence="7" type="ORF">E4U02_09285</name>
</gene>
<evidence type="ECO:0000256" key="5">
    <source>
        <dbReference type="ARBA" id="ARBA00023136"/>
    </source>
</evidence>
<dbReference type="InterPro" id="IPR038330">
    <property type="entry name" value="TspO/MBR-related_sf"/>
</dbReference>
<dbReference type="Proteomes" id="UP000298358">
    <property type="component" value="Unassembled WGS sequence"/>
</dbReference>
<dbReference type="InterPro" id="IPR004307">
    <property type="entry name" value="TspO_MBR"/>
</dbReference>
<feature type="transmembrane region" description="Helical" evidence="6">
    <location>
        <begin position="64"/>
        <end position="84"/>
    </location>
</feature>
<sequence length="183" mass="19276">MTPRSSDPRTAAAAPSVGRQVAVGAVLLAAVTIVAAGGSLVTIGNVEGWYAEAAKAPWTPPNGVFGPVWTVLYAGIAVACFLVWRRGRRGADRPNAARPWLAGWAVQLVLNAAWTPTFFGGFPLIGEAAWWIAAAIILVLLGVVVWLVITAARWSRLAMGIMIAYAIWLAFASTLNIAVIALN</sequence>
<evidence type="ECO:0000313" key="7">
    <source>
        <dbReference type="EMBL" id="TFU32691.1"/>
    </source>
</evidence>
<dbReference type="PANTHER" id="PTHR10057:SF0">
    <property type="entry name" value="TRANSLOCATOR PROTEIN"/>
    <property type="match status" value="1"/>
</dbReference>
<protein>
    <submittedName>
        <fullName evidence="7">Tryptophan-rich sensory protein</fullName>
    </submittedName>
</protein>
<reference evidence="7 8" key="1">
    <citation type="submission" date="2019-03" db="EMBL/GenBank/DDBJ databases">
        <title>Diversity of the mouse oral microbiome.</title>
        <authorList>
            <person name="Joseph S."/>
            <person name="Aduse-Opoku J."/>
            <person name="Curtis M."/>
            <person name="Wade W."/>
            <person name="Hashim A."/>
        </authorList>
    </citation>
    <scope>NUCLEOTIDE SEQUENCE [LARGE SCALE GENOMIC DNA]</scope>
    <source>
        <strain evidence="7 8">P1012</strain>
    </source>
</reference>
<evidence type="ECO:0000256" key="1">
    <source>
        <dbReference type="ARBA" id="ARBA00004141"/>
    </source>
</evidence>
<evidence type="ECO:0000313" key="8">
    <source>
        <dbReference type="Proteomes" id="UP000298358"/>
    </source>
</evidence>
<dbReference type="Gene3D" id="1.20.1260.100">
    <property type="entry name" value="TspO/MBR protein"/>
    <property type="match status" value="1"/>
</dbReference>
<feature type="transmembrane region" description="Helical" evidence="6">
    <location>
        <begin position="161"/>
        <end position="182"/>
    </location>
</feature>
<dbReference type="AlphaFoldDB" id="A0A4Y9FUL7"/>
<evidence type="ECO:0000256" key="3">
    <source>
        <dbReference type="ARBA" id="ARBA00022692"/>
    </source>
</evidence>
<name>A0A4Y9FUL7_9MICO</name>
<organism evidence="7 8">
    <name type="scientific">Microbacterium paludicola</name>
    <dbReference type="NCBI Taxonomy" id="300019"/>
    <lineage>
        <taxon>Bacteria</taxon>
        <taxon>Bacillati</taxon>
        <taxon>Actinomycetota</taxon>
        <taxon>Actinomycetes</taxon>
        <taxon>Micrococcales</taxon>
        <taxon>Microbacteriaceae</taxon>
        <taxon>Microbacterium</taxon>
    </lineage>
</organism>